<dbReference type="Pfam" id="PF04134">
    <property type="entry name" value="DCC1-like"/>
    <property type="match status" value="1"/>
</dbReference>
<protein>
    <submittedName>
        <fullName evidence="1">DCC1-like thiol-disulfide oxidoreductase family protein</fullName>
    </submittedName>
</protein>
<sequence length="124" mass="13376">MSDSPPQSAPPTVYFDGDCPVCSREIAVYQRLPGAESVCWVNAAACDDGAFGPGLTRDAALVRLHVRRADGSLVGGAAAFIAIWAALPRTARLARWLNHRPVVALLDAAYNAFLVVRRTWRRAS</sequence>
<gene>
    <name evidence="1" type="ORF">ACG02S_20630</name>
</gene>
<evidence type="ECO:0000313" key="2">
    <source>
        <dbReference type="Proteomes" id="UP001606300"/>
    </source>
</evidence>
<reference evidence="1 2" key="1">
    <citation type="submission" date="2024-09" db="EMBL/GenBank/DDBJ databases">
        <title>Novel species of the genus Pelomonas and Roseateles isolated from streams.</title>
        <authorList>
            <person name="Lu H."/>
        </authorList>
    </citation>
    <scope>NUCLEOTIDE SEQUENCE [LARGE SCALE GENOMIC DNA]</scope>
    <source>
        <strain evidence="1 2">DC23W</strain>
    </source>
</reference>
<organism evidence="1 2">
    <name type="scientific">Pelomonas dachongensis</name>
    <dbReference type="NCBI Taxonomy" id="3299029"/>
    <lineage>
        <taxon>Bacteria</taxon>
        <taxon>Pseudomonadati</taxon>
        <taxon>Pseudomonadota</taxon>
        <taxon>Betaproteobacteria</taxon>
        <taxon>Burkholderiales</taxon>
        <taxon>Sphaerotilaceae</taxon>
        <taxon>Roseateles</taxon>
    </lineage>
</organism>
<dbReference type="EMBL" id="JBIGHY010000008">
    <property type="protein sequence ID" value="MFG6416305.1"/>
    <property type="molecule type" value="Genomic_DNA"/>
</dbReference>
<proteinExistence type="predicted"/>
<comment type="caution">
    <text evidence="1">The sequence shown here is derived from an EMBL/GenBank/DDBJ whole genome shotgun (WGS) entry which is preliminary data.</text>
</comment>
<keyword evidence="2" id="KW-1185">Reference proteome</keyword>
<name>A0ABW7ESA3_9BURK</name>
<dbReference type="InterPro" id="IPR007263">
    <property type="entry name" value="DCC1-like"/>
</dbReference>
<dbReference type="RefSeq" id="WP_394472365.1">
    <property type="nucleotide sequence ID" value="NZ_JBIGHY010000008.1"/>
</dbReference>
<evidence type="ECO:0000313" key="1">
    <source>
        <dbReference type="EMBL" id="MFG6416305.1"/>
    </source>
</evidence>
<accession>A0ABW7ESA3</accession>
<dbReference type="Proteomes" id="UP001606300">
    <property type="component" value="Unassembled WGS sequence"/>
</dbReference>